<reference evidence="3" key="1">
    <citation type="submission" date="2025-08" db="UniProtKB">
        <authorList>
            <consortium name="RefSeq"/>
        </authorList>
    </citation>
    <scope>IDENTIFICATION</scope>
</reference>
<gene>
    <name evidence="3" type="primary">LOC100901814</name>
</gene>
<keyword evidence="2" id="KW-1185">Reference proteome</keyword>
<dbReference type="Pfam" id="PF09793">
    <property type="entry name" value="AD"/>
    <property type="match status" value="1"/>
</dbReference>
<dbReference type="InterPro" id="IPR047574">
    <property type="entry name" value="AD"/>
</dbReference>
<sequence length="219" mass="23666">MSASGEFGIGMNSAGGNGGGGANSVAADIPELFQVGCVVTVENLCKERFQGEVIAFDEEHKALVLKCQTADRKTNDVRVVNLLCVTNINIESEAGTTAPSPPAQINIEKVRARIKKNNDERRKMAAAIAKGVSGEGISLFLAIRKTIEEVTWHDRDILVMNSVRIQPPYQPENCVPSHDAAGLDHQSVAHVKNIVEKHLKDLKQMDVSSLSKASLKDKP</sequence>
<accession>A0AAJ6QP63</accession>
<evidence type="ECO:0000313" key="2">
    <source>
        <dbReference type="Proteomes" id="UP000694867"/>
    </source>
</evidence>
<organism evidence="2 3">
    <name type="scientific">Galendromus occidentalis</name>
    <name type="common">western predatory mite</name>
    <dbReference type="NCBI Taxonomy" id="34638"/>
    <lineage>
        <taxon>Eukaryota</taxon>
        <taxon>Metazoa</taxon>
        <taxon>Ecdysozoa</taxon>
        <taxon>Arthropoda</taxon>
        <taxon>Chelicerata</taxon>
        <taxon>Arachnida</taxon>
        <taxon>Acari</taxon>
        <taxon>Parasitiformes</taxon>
        <taxon>Mesostigmata</taxon>
        <taxon>Gamasina</taxon>
        <taxon>Phytoseioidea</taxon>
        <taxon>Phytoseiidae</taxon>
        <taxon>Typhlodrominae</taxon>
        <taxon>Galendromus</taxon>
    </lineage>
</organism>
<dbReference type="InterPro" id="IPR019181">
    <property type="entry name" value="LSM12_ABD"/>
</dbReference>
<dbReference type="SMART" id="SM00995">
    <property type="entry name" value="AD"/>
    <property type="match status" value="1"/>
</dbReference>
<dbReference type="InterPro" id="IPR048478">
    <property type="entry name" value="LSM12_LSM"/>
</dbReference>
<dbReference type="PROSITE" id="PS52001">
    <property type="entry name" value="AD"/>
    <property type="match status" value="1"/>
</dbReference>
<dbReference type="PANTHER" id="PTHR13542">
    <property type="entry name" value="LSM12 HOMOLOG"/>
    <property type="match status" value="1"/>
</dbReference>
<name>A0AAJ6QP63_9ACAR</name>
<protein>
    <submittedName>
        <fullName evidence="3">Protein LSM12 homolog</fullName>
    </submittedName>
</protein>
<dbReference type="Pfam" id="PF21166">
    <property type="entry name" value="LSM12_LSM"/>
    <property type="match status" value="1"/>
</dbReference>
<evidence type="ECO:0000259" key="1">
    <source>
        <dbReference type="PROSITE" id="PS52001"/>
    </source>
</evidence>
<dbReference type="AlphaFoldDB" id="A0AAJ6QP63"/>
<evidence type="ECO:0000313" key="3">
    <source>
        <dbReference type="RefSeq" id="XP_003739488.1"/>
    </source>
</evidence>
<proteinExistence type="predicted"/>
<dbReference type="KEGG" id="goe:100901814"/>
<dbReference type="RefSeq" id="XP_003739488.1">
    <property type="nucleotide sequence ID" value="XM_003739440.2"/>
</dbReference>
<feature type="domain" description="AD" evidence="1">
    <location>
        <begin position="103"/>
        <end position="203"/>
    </location>
</feature>
<dbReference type="InterPro" id="IPR039683">
    <property type="entry name" value="Lsm12-like"/>
</dbReference>
<dbReference type="GeneID" id="100901814"/>
<dbReference type="Proteomes" id="UP000694867">
    <property type="component" value="Unplaced"/>
</dbReference>